<dbReference type="PANTHER" id="PTHR43133:SF25">
    <property type="entry name" value="RNA POLYMERASE SIGMA FACTOR RFAY-RELATED"/>
    <property type="match status" value="1"/>
</dbReference>
<reference evidence="7 8" key="1">
    <citation type="submission" date="2016-09" db="EMBL/GenBank/DDBJ databases">
        <title>Complete genome sequencing of Streptomyces lydicus 103 and metabolic pathways analysis of antibiotic biosynthesis.</title>
        <authorList>
            <person name="Jia N."/>
            <person name="Ding M.-Z."/>
            <person name="Gao F."/>
            <person name="Yuan Y.-J."/>
        </authorList>
    </citation>
    <scope>NUCLEOTIDE SEQUENCE [LARGE SCALE GENOMIC DNA]</scope>
    <source>
        <strain evidence="7 8">103</strain>
    </source>
</reference>
<protein>
    <recommendedName>
        <fullName evidence="6">RNA polymerase sigma factor 70 region 4 type 2 domain-containing protein</fullName>
    </recommendedName>
</protein>
<dbReference type="GO" id="GO:0016987">
    <property type="term" value="F:sigma factor activity"/>
    <property type="evidence" value="ECO:0007669"/>
    <property type="project" value="UniProtKB-KW"/>
</dbReference>
<evidence type="ECO:0000259" key="6">
    <source>
        <dbReference type="Pfam" id="PF08281"/>
    </source>
</evidence>
<evidence type="ECO:0000256" key="5">
    <source>
        <dbReference type="SAM" id="MobiDB-lite"/>
    </source>
</evidence>
<feature type="compositionally biased region" description="Basic and acidic residues" evidence="5">
    <location>
        <begin position="1"/>
        <end position="26"/>
    </location>
</feature>
<keyword evidence="2" id="KW-0805">Transcription regulation</keyword>
<dbReference type="InterPro" id="IPR013249">
    <property type="entry name" value="RNA_pol_sigma70_r4_t2"/>
</dbReference>
<proteinExistence type="inferred from homology"/>
<dbReference type="EMBL" id="CP017157">
    <property type="protein sequence ID" value="AOP48494.1"/>
    <property type="molecule type" value="Genomic_DNA"/>
</dbReference>
<name>A0A1D7VP36_9ACTN</name>
<feature type="region of interest" description="Disordered" evidence="5">
    <location>
        <begin position="119"/>
        <end position="138"/>
    </location>
</feature>
<dbReference type="PANTHER" id="PTHR43133">
    <property type="entry name" value="RNA POLYMERASE ECF-TYPE SIGMA FACTO"/>
    <property type="match status" value="1"/>
</dbReference>
<dbReference type="SUPFAM" id="SSF88659">
    <property type="entry name" value="Sigma3 and sigma4 domains of RNA polymerase sigma factors"/>
    <property type="match status" value="1"/>
</dbReference>
<keyword evidence="8" id="KW-1185">Reference proteome</keyword>
<sequence>MSMDAREHFDDGAEPKGEVGPEERRQLGAGDGTAAGERPALAFQAAATTLAAVYGTTQSLGCTALTAVVGAAMVWSRRWPREAMTRLFARWATVEQPRGWVRTTAQRVAVEARKREAQGRARARDAARMDCRSPAGTRSVAAETQEVLDLFRSLPRQQQAVMAWTYDGFSPAEISQILGIPRATVDSHRRHARIRLKEILGKTVE</sequence>
<dbReference type="AlphaFoldDB" id="A0A1D7VP36"/>
<accession>A0A1D7VP36</accession>
<feature type="compositionally biased region" description="Basic and acidic residues" evidence="5">
    <location>
        <begin position="119"/>
        <end position="131"/>
    </location>
</feature>
<dbReference type="InterPro" id="IPR036388">
    <property type="entry name" value="WH-like_DNA-bd_sf"/>
</dbReference>
<dbReference type="Gene3D" id="1.10.10.10">
    <property type="entry name" value="Winged helix-like DNA-binding domain superfamily/Winged helix DNA-binding domain"/>
    <property type="match status" value="1"/>
</dbReference>
<dbReference type="Proteomes" id="UP000094094">
    <property type="component" value="Chromosome"/>
</dbReference>
<evidence type="ECO:0000313" key="7">
    <source>
        <dbReference type="EMBL" id="AOP48494.1"/>
    </source>
</evidence>
<evidence type="ECO:0000256" key="1">
    <source>
        <dbReference type="ARBA" id="ARBA00010641"/>
    </source>
</evidence>
<dbReference type="GO" id="GO:0003677">
    <property type="term" value="F:DNA binding"/>
    <property type="evidence" value="ECO:0007669"/>
    <property type="project" value="InterPro"/>
</dbReference>
<feature type="region of interest" description="Disordered" evidence="5">
    <location>
        <begin position="1"/>
        <end position="35"/>
    </location>
</feature>
<keyword evidence="3" id="KW-0731">Sigma factor</keyword>
<dbReference type="InterPro" id="IPR013324">
    <property type="entry name" value="RNA_pol_sigma_r3/r4-like"/>
</dbReference>
<dbReference type="Pfam" id="PF08281">
    <property type="entry name" value="Sigma70_r4_2"/>
    <property type="match status" value="1"/>
</dbReference>
<comment type="similarity">
    <text evidence="1">Belongs to the sigma-70 factor family. ECF subfamily.</text>
</comment>
<keyword evidence="4" id="KW-0804">Transcription</keyword>
<feature type="domain" description="RNA polymerase sigma factor 70 region 4 type 2" evidence="6">
    <location>
        <begin position="145"/>
        <end position="196"/>
    </location>
</feature>
<organism evidence="7 8">
    <name type="scientific">Streptomyces lydicus</name>
    <dbReference type="NCBI Taxonomy" id="47763"/>
    <lineage>
        <taxon>Bacteria</taxon>
        <taxon>Bacillati</taxon>
        <taxon>Actinomycetota</taxon>
        <taxon>Actinomycetes</taxon>
        <taxon>Kitasatosporales</taxon>
        <taxon>Streptomycetaceae</taxon>
        <taxon>Streptomyces</taxon>
    </lineage>
</organism>
<gene>
    <name evidence="7" type="ORF">SL103_21665</name>
</gene>
<evidence type="ECO:0000256" key="3">
    <source>
        <dbReference type="ARBA" id="ARBA00023082"/>
    </source>
</evidence>
<dbReference type="InterPro" id="IPR039425">
    <property type="entry name" value="RNA_pol_sigma-70-like"/>
</dbReference>
<dbReference type="KEGG" id="slc:SL103_21665"/>
<evidence type="ECO:0000256" key="2">
    <source>
        <dbReference type="ARBA" id="ARBA00023015"/>
    </source>
</evidence>
<evidence type="ECO:0000313" key="8">
    <source>
        <dbReference type="Proteomes" id="UP000094094"/>
    </source>
</evidence>
<dbReference type="GO" id="GO:0006352">
    <property type="term" value="P:DNA-templated transcription initiation"/>
    <property type="evidence" value="ECO:0007669"/>
    <property type="project" value="InterPro"/>
</dbReference>
<evidence type="ECO:0000256" key="4">
    <source>
        <dbReference type="ARBA" id="ARBA00023163"/>
    </source>
</evidence>
<dbReference type="OrthoDB" id="3608473at2"/>